<gene>
    <name evidence="1" type="ORF">SAMN06275492_11428</name>
</gene>
<name>A0A1X7JPU9_9BACT</name>
<dbReference type="OrthoDB" id="4773at2"/>
<dbReference type="RefSeq" id="WP_085544577.1">
    <property type="nucleotide sequence ID" value="NZ_FXBB01000014.1"/>
</dbReference>
<dbReference type="EMBL" id="FXBB01000014">
    <property type="protein sequence ID" value="SMG29712.1"/>
    <property type="molecule type" value="Genomic_DNA"/>
</dbReference>
<protein>
    <submittedName>
        <fullName evidence="1">Uncharacterized protein</fullName>
    </submittedName>
</protein>
<dbReference type="AlphaFoldDB" id="A0A1X7JPU9"/>
<organism evidence="1 2">
    <name type="scientific">Dethiosulfovibrio salsuginis</name>
    <dbReference type="NCBI Taxonomy" id="561720"/>
    <lineage>
        <taxon>Bacteria</taxon>
        <taxon>Thermotogati</taxon>
        <taxon>Synergistota</taxon>
        <taxon>Synergistia</taxon>
        <taxon>Synergistales</taxon>
        <taxon>Dethiosulfovibrionaceae</taxon>
        <taxon>Dethiosulfovibrio</taxon>
    </lineage>
</organism>
<dbReference type="Proteomes" id="UP000193355">
    <property type="component" value="Unassembled WGS sequence"/>
</dbReference>
<reference evidence="2" key="1">
    <citation type="submission" date="2017-04" db="EMBL/GenBank/DDBJ databases">
        <authorList>
            <person name="Varghese N."/>
            <person name="Submissions S."/>
        </authorList>
    </citation>
    <scope>NUCLEOTIDE SEQUENCE [LARGE SCALE GENOMIC DNA]</scope>
    <source>
        <strain evidence="2">USBA 82</strain>
    </source>
</reference>
<accession>A0A1X7JPU9</accession>
<keyword evidence="2" id="KW-1185">Reference proteome</keyword>
<dbReference type="STRING" id="561720.SAMN06275492_11428"/>
<evidence type="ECO:0000313" key="1">
    <source>
        <dbReference type="EMBL" id="SMG29712.1"/>
    </source>
</evidence>
<sequence>MPDSPVLGYITVNADGDGFRGAALVVDHRGIPLDFRYTDAVSPTRLERVLYGDALEIYVREEVILGSLLDAVEESPNIWICGDRHLLEPVSNRAKCLAVTLEGANRNSLEEPGALSPMPEEGYYLLQVSLMGPPCRLSVLSESDSSKAASILVDAGATMDVLEPFNRIDRAIESLE</sequence>
<proteinExistence type="predicted"/>
<evidence type="ECO:0000313" key="2">
    <source>
        <dbReference type="Proteomes" id="UP000193355"/>
    </source>
</evidence>